<dbReference type="InterPro" id="IPR001753">
    <property type="entry name" value="Enoyl-CoA_hydra/iso"/>
</dbReference>
<dbReference type="InterPro" id="IPR029045">
    <property type="entry name" value="ClpP/crotonase-like_dom_sf"/>
</dbReference>
<dbReference type="CDD" id="cd06558">
    <property type="entry name" value="crotonase-like"/>
    <property type="match status" value="1"/>
</dbReference>
<dbReference type="Pfam" id="PF00378">
    <property type="entry name" value="ECH_1"/>
    <property type="match status" value="1"/>
</dbReference>
<dbReference type="SUPFAM" id="SSF52096">
    <property type="entry name" value="ClpP/crotonase"/>
    <property type="match status" value="1"/>
</dbReference>
<evidence type="ECO:0000313" key="2">
    <source>
        <dbReference type="EMBL" id="MFC3231090.1"/>
    </source>
</evidence>
<keyword evidence="3" id="KW-1185">Reference proteome</keyword>
<dbReference type="EMBL" id="JBHRTR010000054">
    <property type="protein sequence ID" value="MFC3231090.1"/>
    <property type="molecule type" value="Genomic_DNA"/>
</dbReference>
<gene>
    <name evidence="2" type="ORF">ACFOGJ_27835</name>
</gene>
<dbReference type="Gene3D" id="3.90.226.10">
    <property type="entry name" value="2-enoyl-CoA Hydratase, Chain A, domain 1"/>
    <property type="match status" value="1"/>
</dbReference>
<comment type="similarity">
    <text evidence="1">Belongs to the enoyl-CoA hydratase/isomerase family.</text>
</comment>
<name>A0ABV7L9X2_9PROT</name>
<proteinExistence type="inferred from homology"/>
<sequence>MNETAMSNELPDCTALALERRGSVLHVTLNRPDTRNLLDATMVQELLAVTAAVRGDRSLRTLVLRGAGGTFCTGDDIRGFYEKMRDEVPASGATDPVVRQNRAFGDFLTAMNELPQTVVMLVEGEALGGGMGLVCVSDIAIAVCDTQFALTETGFGLPAAQVAAFVVQRIGLTAARQLMMTGARFDGTRAGQLGLVHEVVPDPVALDVTLARVLNQVGRCAPGANAATKEILFAAQSRPQAEVLDMAAMHFAACMRGPEGREGVAAFLEKRPAGWIERTG</sequence>
<dbReference type="RefSeq" id="WP_379906557.1">
    <property type="nucleotide sequence ID" value="NZ_JBHRTR010000054.1"/>
</dbReference>
<dbReference type="Gene3D" id="1.10.12.10">
    <property type="entry name" value="Lyase 2-enoyl-coa Hydratase, Chain A, domain 2"/>
    <property type="match status" value="1"/>
</dbReference>
<dbReference type="PANTHER" id="PTHR42964:SF1">
    <property type="entry name" value="POLYKETIDE BIOSYNTHESIS ENOYL-COA HYDRATASE PKSH-RELATED"/>
    <property type="match status" value="1"/>
</dbReference>
<organism evidence="2 3">
    <name type="scientific">Marinibaculum pumilum</name>
    <dbReference type="NCBI Taxonomy" id="1766165"/>
    <lineage>
        <taxon>Bacteria</taxon>
        <taxon>Pseudomonadati</taxon>
        <taxon>Pseudomonadota</taxon>
        <taxon>Alphaproteobacteria</taxon>
        <taxon>Rhodospirillales</taxon>
        <taxon>Rhodospirillaceae</taxon>
        <taxon>Marinibaculum</taxon>
    </lineage>
</organism>
<accession>A0ABV7L9X2</accession>
<protein>
    <submittedName>
        <fullName evidence="2">Enoyl-CoA hydratase/isomerase family protein</fullName>
    </submittedName>
</protein>
<dbReference type="InterPro" id="IPR051683">
    <property type="entry name" value="Enoyl-CoA_Hydratase/Isomerase"/>
</dbReference>
<evidence type="ECO:0000313" key="3">
    <source>
        <dbReference type="Proteomes" id="UP001595528"/>
    </source>
</evidence>
<reference evidence="3" key="1">
    <citation type="journal article" date="2019" name="Int. J. Syst. Evol. Microbiol.">
        <title>The Global Catalogue of Microorganisms (GCM) 10K type strain sequencing project: providing services to taxonomists for standard genome sequencing and annotation.</title>
        <authorList>
            <consortium name="The Broad Institute Genomics Platform"/>
            <consortium name="The Broad Institute Genome Sequencing Center for Infectious Disease"/>
            <person name="Wu L."/>
            <person name="Ma J."/>
        </authorList>
    </citation>
    <scope>NUCLEOTIDE SEQUENCE [LARGE SCALE GENOMIC DNA]</scope>
    <source>
        <strain evidence="3">KCTC 42964</strain>
    </source>
</reference>
<evidence type="ECO:0000256" key="1">
    <source>
        <dbReference type="ARBA" id="ARBA00005254"/>
    </source>
</evidence>
<dbReference type="PANTHER" id="PTHR42964">
    <property type="entry name" value="ENOYL-COA HYDRATASE"/>
    <property type="match status" value="1"/>
</dbReference>
<comment type="caution">
    <text evidence="2">The sequence shown here is derived from an EMBL/GenBank/DDBJ whole genome shotgun (WGS) entry which is preliminary data.</text>
</comment>
<dbReference type="Proteomes" id="UP001595528">
    <property type="component" value="Unassembled WGS sequence"/>
</dbReference>
<dbReference type="InterPro" id="IPR014748">
    <property type="entry name" value="Enoyl-CoA_hydra_C"/>
</dbReference>